<evidence type="ECO:0000313" key="2">
    <source>
        <dbReference type="Proteomes" id="UP000198953"/>
    </source>
</evidence>
<dbReference type="Proteomes" id="UP000198953">
    <property type="component" value="Unassembled WGS sequence"/>
</dbReference>
<keyword evidence="2" id="KW-1185">Reference proteome</keyword>
<dbReference type="STRING" id="46177.SAMN05660976_03252"/>
<evidence type="ECO:0000313" key="1">
    <source>
        <dbReference type="EMBL" id="SEL73327.1"/>
    </source>
</evidence>
<dbReference type="Gene3D" id="1.10.10.10">
    <property type="entry name" value="Winged helix-like DNA-binding domain superfamily/Winged helix DNA-binding domain"/>
    <property type="match status" value="1"/>
</dbReference>
<accession>A0A1H7SPC8</accession>
<dbReference type="AlphaFoldDB" id="A0A1H7SPC8"/>
<dbReference type="OrthoDB" id="9816161at2"/>
<name>A0A1H7SPC8_9ACTN</name>
<reference evidence="1 2" key="1">
    <citation type="submission" date="2016-10" db="EMBL/GenBank/DDBJ databases">
        <authorList>
            <person name="de Groot N.N."/>
        </authorList>
    </citation>
    <scope>NUCLEOTIDE SEQUENCE [LARGE SCALE GENOMIC DNA]</scope>
    <source>
        <strain evidence="1 2">DSM 43357</strain>
    </source>
</reference>
<organism evidence="1 2">
    <name type="scientific">Nonomuraea pusilla</name>
    <dbReference type="NCBI Taxonomy" id="46177"/>
    <lineage>
        <taxon>Bacteria</taxon>
        <taxon>Bacillati</taxon>
        <taxon>Actinomycetota</taxon>
        <taxon>Actinomycetes</taxon>
        <taxon>Streptosporangiales</taxon>
        <taxon>Streptosporangiaceae</taxon>
        <taxon>Nonomuraea</taxon>
    </lineage>
</organism>
<dbReference type="InterPro" id="IPR036388">
    <property type="entry name" value="WH-like_DNA-bd_sf"/>
</dbReference>
<protein>
    <submittedName>
        <fullName evidence="1">Regulatory protein, gntR family</fullName>
    </submittedName>
</protein>
<proteinExistence type="predicted"/>
<sequence>MIFGGEVREGDSLDVSALQARLGVSSTALREAMKVLGDAPHGGDLDALRARARAFRDRVRGLTAEEPAV</sequence>
<gene>
    <name evidence="1" type="ORF">SAMN05660976_03252</name>
</gene>
<dbReference type="EMBL" id="FOBF01000006">
    <property type="protein sequence ID" value="SEL73327.1"/>
    <property type="molecule type" value="Genomic_DNA"/>
</dbReference>